<dbReference type="AlphaFoldDB" id="A0A1E4RJC2"/>
<accession>A0A1E4RJC2</accession>
<name>A0A1E4RJC2_9ASCO</name>
<proteinExistence type="predicted"/>
<protein>
    <submittedName>
        <fullName evidence="1">Uncharacterized protein</fullName>
    </submittedName>
</protein>
<evidence type="ECO:0000313" key="2">
    <source>
        <dbReference type="Proteomes" id="UP000095085"/>
    </source>
</evidence>
<evidence type="ECO:0000313" key="1">
    <source>
        <dbReference type="EMBL" id="ODV67377.1"/>
    </source>
</evidence>
<reference evidence="2" key="1">
    <citation type="submission" date="2016-05" db="EMBL/GenBank/DDBJ databases">
        <title>Comparative genomics of biotechnologically important yeasts.</title>
        <authorList>
            <consortium name="DOE Joint Genome Institute"/>
            <person name="Riley R."/>
            <person name="Haridas S."/>
            <person name="Wolfe K.H."/>
            <person name="Lopes M.R."/>
            <person name="Hittinger C.T."/>
            <person name="Goker M."/>
            <person name="Salamov A."/>
            <person name="Wisecaver J."/>
            <person name="Long T.M."/>
            <person name="Aerts A.L."/>
            <person name="Barry K."/>
            <person name="Choi C."/>
            <person name="Clum A."/>
            <person name="Coughlan A.Y."/>
            <person name="Deshpande S."/>
            <person name="Douglass A.P."/>
            <person name="Hanson S.J."/>
            <person name="Klenk H.-P."/>
            <person name="Labutti K."/>
            <person name="Lapidus A."/>
            <person name="Lindquist E."/>
            <person name="Lipzen A."/>
            <person name="Meier-Kolthoff J.P."/>
            <person name="Ohm R.A."/>
            <person name="Otillar R.P."/>
            <person name="Pangilinan J."/>
            <person name="Peng Y."/>
            <person name="Rokas A."/>
            <person name="Rosa C.A."/>
            <person name="Scheuner C."/>
            <person name="Sibirny A.A."/>
            <person name="Slot J.C."/>
            <person name="Stielow J.B."/>
            <person name="Sun H."/>
            <person name="Kurtzman C.P."/>
            <person name="Blackwell M."/>
            <person name="Grigoriev I.V."/>
            <person name="Jeffries T.W."/>
        </authorList>
    </citation>
    <scope>NUCLEOTIDE SEQUENCE [LARGE SCALE GENOMIC DNA]</scope>
    <source>
        <strain evidence="2">NRRL Y-1933</strain>
    </source>
</reference>
<organism evidence="1 2">
    <name type="scientific">Hyphopichia burtonii NRRL Y-1933</name>
    <dbReference type="NCBI Taxonomy" id="984485"/>
    <lineage>
        <taxon>Eukaryota</taxon>
        <taxon>Fungi</taxon>
        <taxon>Dikarya</taxon>
        <taxon>Ascomycota</taxon>
        <taxon>Saccharomycotina</taxon>
        <taxon>Pichiomycetes</taxon>
        <taxon>Debaryomycetaceae</taxon>
        <taxon>Hyphopichia</taxon>
    </lineage>
</organism>
<dbReference type="OrthoDB" id="4081346at2759"/>
<sequence>MSSSLNKACDVFLASTSILSHEYGVPSIDHRGSQTKPTAATYPKDQELLFLESTYQEKYQVLTAKLNELVYLNSLNELKKKSAEEIERLYKDKIEDNFDLLPNHNLDGIESFYQNQINEFQNKSLINGYLQRVAPILRSIHHNNTNLTDTEINIMKNLQIAFSSNNKEEDANINKLIENYQNNEVSEETYLALRSKLADLLEFELRPKLKEFKETNEILKTKQNELVSLKQSKVNQYTKGLETDDPSNQLLEDLKKLRHKFKQLIEEWTKISIFCDLLPSLIIASPKSWFNDKTLFNIIKYCEDTSEKFSKYQQVINIHNLKEFSIENLLMVNFDELTLSDYEEDDLEDD</sequence>
<dbReference type="EMBL" id="KV454541">
    <property type="protein sequence ID" value="ODV67377.1"/>
    <property type="molecule type" value="Genomic_DNA"/>
</dbReference>
<dbReference type="RefSeq" id="XP_020076444.1">
    <property type="nucleotide sequence ID" value="XM_020223594.1"/>
</dbReference>
<dbReference type="GeneID" id="30998143"/>
<dbReference type="Proteomes" id="UP000095085">
    <property type="component" value="Unassembled WGS sequence"/>
</dbReference>
<gene>
    <name evidence="1" type="ORF">HYPBUDRAFT_6647</name>
</gene>
<keyword evidence="2" id="KW-1185">Reference proteome</keyword>